<gene>
    <name evidence="1" type="ORF">Syun_014442</name>
</gene>
<evidence type="ECO:0000313" key="2">
    <source>
        <dbReference type="Proteomes" id="UP001420932"/>
    </source>
</evidence>
<organism evidence="1 2">
    <name type="scientific">Stephania yunnanensis</name>
    <dbReference type="NCBI Taxonomy" id="152371"/>
    <lineage>
        <taxon>Eukaryota</taxon>
        <taxon>Viridiplantae</taxon>
        <taxon>Streptophyta</taxon>
        <taxon>Embryophyta</taxon>
        <taxon>Tracheophyta</taxon>
        <taxon>Spermatophyta</taxon>
        <taxon>Magnoliopsida</taxon>
        <taxon>Ranunculales</taxon>
        <taxon>Menispermaceae</taxon>
        <taxon>Menispermoideae</taxon>
        <taxon>Cissampelideae</taxon>
        <taxon>Stephania</taxon>
    </lineage>
</organism>
<dbReference type="Proteomes" id="UP001420932">
    <property type="component" value="Unassembled WGS sequence"/>
</dbReference>
<accession>A0AAP0P8S4</accession>
<dbReference type="EMBL" id="JBBNAF010000006">
    <property type="protein sequence ID" value="KAK9135112.1"/>
    <property type="molecule type" value="Genomic_DNA"/>
</dbReference>
<reference evidence="1 2" key="1">
    <citation type="submission" date="2024-01" db="EMBL/GenBank/DDBJ databases">
        <title>Genome assemblies of Stephania.</title>
        <authorList>
            <person name="Yang L."/>
        </authorList>
    </citation>
    <scope>NUCLEOTIDE SEQUENCE [LARGE SCALE GENOMIC DNA]</scope>
    <source>
        <strain evidence="1">YNDBR</strain>
        <tissue evidence="1">Leaf</tissue>
    </source>
</reference>
<proteinExistence type="predicted"/>
<dbReference type="AlphaFoldDB" id="A0AAP0P8S4"/>
<protein>
    <submittedName>
        <fullName evidence="1">Uncharacterized protein</fullName>
    </submittedName>
</protein>
<evidence type="ECO:0000313" key="1">
    <source>
        <dbReference type="EMBL" id="KAK9135112.1"/>
    </source>
</evidence>
<name>A0AAP0P8S4_9MAGN</name>
<keyword evidence="2" id="KW-1185">Reference proteome</keyword>
<comment type="caution">
    <text evidence="1">The sequence shown here is derived from an EMBL/GenBank/DDBJ whole genome shotgun (WGS) entry which is preliminary data.</text>
</comment>
<sequence>MGVSLGICDDIDNVCKGSSRVPRRGENKPSLVTWEGVSLQKHPRLRTEANEINQQGIPNKDWVWYGHGTGHFMGQRHSRAKYGVGTTNSGIVPQPGAPIFGGVYARIRKLRKGCEMVAAEVVTTSDFRLIKLR</sequence>